<name>A0AAV1ENJ8_XYRNO</name>
<evidence type="ECO:0000256" key="1">
    <source>
        <dbReference type="SAM" id="MobiDB-lite"/>
    </source>
</evidence>
<dbReference type="EMBL" id="OY660865">
    <property type="protein sequence ID" value="CAJ1050255.1"/>
    <property type="molecule type" value="Genomic_DNA"/>
</dbReference>
<evidence type="ECO:0000256" key="2">
    <source>
        <dbReference type="SAM" id="Phobius"/>
    </source>
</evidence>
<feature type="compositionally biased region" description="Acidic residues" evidence="1">
    <location>
        <begin position="9"/>
        <end position="21"/>
    </location>
</feature>
<evidence type="ECO:0000313" key="4">
    <source>
        <dbReference type="Proteomes" id="UP001178508"/>
    </source>
</evidence>
<keyword evidence="2" id="KW-0812">Transmembrane</keyword>
<keyword evidence="4" id="KW-1185">Reference proteome</keyword>
<accession>A0AAV1ENJ8</accession>
<proteinExistence type="predicted"/>
<feature type="region of interest" description="Disordered" evidence="1">
    <location>
        <begin position="1"/>
        <end position="21"/>
    </location>
</feature>
<gene>
    <name evidence="3" type="ORF">XNOV1_A036515</name>
</gene>
<sequence>MVETNQAEGDQDQQPSEEELDEGEKAMLLISKYAEARRALPWDQWTLREKVSYYMDRLFLLFIVLFLLVIVGECSYKIWYVTNMKKITEFVSDLVLSLFGWLFTADRQEELAEL</sequence>
<keyword evidence="2" id="KW-1133">Transmembrane helix</keyword>
<evidence type="ECO:0000313" key="3">
    <source>
        <dbReference type="EMBL" id="CAJ1050255.1"/>
    </source>
</evidence>
<dbReference type="AlphaFoldDB" id="A0AAV1ENJ8"/>
<organism evidence="3 4">
    <name type="scientific">Xyrichtys novacula</name>
    <name type="common">Pearly razorfish</name>
    <name type="synonym">Hemipteronotus novacula</name>
    <dbReference type="NCBI Taxonomy" id="13765"/>
    <lineage>
        <taxon>Eukaryota</taxon>
        <taxon>Metazoa</taxon>
        <taxon>Chordata</taxon>
        <taxon>Craniata</taxon>
        <taxon>Vertebrata</taxon>
        <taxon>Euteleostomi</taxon>
        <taxon>Actinopterygii</taxon>
        <taxon>Neopterygii</taxon>
        <taxon>Teleostei</taxon>
        <taxon>Neoteleostei</taxon>
        <taxon>Acanthomorphata</taxon>
        <taxon>Eupercaria</taxon>
        <taxon>Labriformes</taxon>
        <taxon>Labridae</taxon>
        <taxon>Xyrichtys</taxon>
    </lineage>
</organism>
<keyword evidence="2" id="KW-0472">Membrane</keyword>
<feature type="transmembrane region" description="Helical" evidence="2">
    <location>
        <begin position="58"/>
        <end position="81"/>
    </location>
</feature>
<protein>
    <submittedName>
        <fullName evidence="3">Uncharacterized protein</fullName>
    </submittedName>
</protein>
<reference evidence="3" key="1">
    <citation type="submission" date="2023-08" db="EMBL/GenBank/DDBJ databases">
        <authorList>
            <person name="Alioto T."/>
            <person name="Alioto T."/>
            <person name="Gomez Garrido J."/>
        </authorList>
    </citation>
    <scope>NUCLEOTIDE SEQUENCE</scope>
</reference>
<dbReference type="Proteomes" id="UP001178508">
    <property type="component" value="Chromosome 2"/>
</dbReference>